<dbReference type="GO" id="GO:0043023">
    <property type="term" value="F:ribosomal large subunit binding"/>
    <property type="evidence" value="ECO:0007669"/>
    <property type="project" value="InterPro"/>
</dbReference>
<dbReference type="Proteomes" id="UP000002215">
    <property type="component" value="Chromosome"/>
</dbReference>
<evidence type="ECO:0000256" key="4">
    <source>
        <dbReference type="PROSITE-ProRule" id="PRU00182"/>
    </source>
</evidence>
<comment type="similarity">
    <text evidence="1">Belongs to the HSP15 family.</text>
</comment>
<keyword evidence="2 4" id="KW-0694">RNA-binding</keyword>
<protein>
    <submittedName>
        <fullName evidence="7">RNA-binding S4 domain protein</fullName>
    </submittedName>
</protein>
<evidence type="ECO:0000259" key="6">
    <source>
        <dbReference type="SMART" id="SM00363"/>
    </source>
</evidence>
<dbReference type="PIRSF" id="PIRSF016821">
    <property type="entry name" value="HSP15"/>
    <property type="match status" value="1"/>
</dbReference>
<evidence type="ECO:0000313" key="7">
    <source>
        <dbReference type="EMBL" id="ACU58905.1"/>
    </source>
</evidence>
<dbReference type="KEGG" id="cpi:Cpin_1408"/>
<organism evidence="7 8">
    <name type="scientific">Chitinophaga pinensis (strain ATCC 43595 / DSM 2588 / LMG 13176 / NBRC 15968 / NCIMB 11800 / UQM 2034)</name>
    <dbReference type="NCBI Taxonomy" id="485918"/>
    <lineage>
        <taxon>Bacteria</taxon>
        <taxon>Pseudomonadati</taxon>
        <taxon>Bacteroidota</taxon>
        <taxon>Chitinophagia</taxon>
        <taxon>Chitinophagales</taxon>
        <taxon>Chitinophagaceae</taxon>
        <taxon>Chitinophaga</taxon>
    </lineage>
</organism>
<dbReference type="EMBL" id="CP001699">
    <property type="protein sequence ID" value="ACU58905.1"/>
    <property type="molecule type" value="Genomic_DNA"/>
</dbReference>
<dbReference type="CDD" id="cd00165">
    <property type="entry name" value="S4"/>
    <property type="match status" value="1"/>
</dbReference>
<dbReference type="GO" id="GO:0034605">
    <property type="term" value="P:cellular response to heat"/>
    <property type="evidence" value="ECO:0007669"/>
    <property type="project" value="InterPro"/>
</dbReference>
<reference evidence="7 8" key="2">
    <citation type="journal article" date="2010" name="Stand. Genomic Sci.">
        <title>Complete genome sequence of Chitinophaga pinensis type strain (UQM 2034).</title>
        <authorList>
            <person name="Glavina Del Rio T."/>
            <person name="Abt B."/>
            <person name="Spring S."/>
            <person name="Lapidus A."/>
            <person name="Nolan M."/>
            <person name="Tice H."/>
            <person name="Copeland A."/>
            <person name="Cheng J.F."/>
            <person name="Chen F."/>
            <person name="Bruce D."/>
            <person name="Goodwin L."/>
            <person name="Pitluck S."/>
            <person name="Ivanova N."/>
            <person name="Mavromatis K."/>
            <person name="Mikhailova N."/>
            <person name="Pati A."/>
            <person name="Chen A."/>
            <person name="Palaniappan K."/>
            <person name="Land M."/>
            <person name="Hauser L."/>
            <person name="Chang Y.J."/>
            <person name="Jeffries C.D."/>
            <person name="Chain P."/>
            <person name="Saunders E."/>
            <person name="Detter J.C."/>
            <person name="Brettin T."/>
            <person name="Rohde M."/>
            <person name="Goker M."/>
            <person name="Bristow J."/>
            <person name="Eisen J.A."/>
            <person name="Markowitz V."/>
            <person name="Hugenholtz P."/>
            <person name="Kyrpides N.C."/>
            <person name="Klenk H.P."/>
            <person name="Lucas S."/>
        </authorList>
    </citation>
    <scope>NUCLEOTIDE SEQUENCE [LARGE SCALE GENOMIC DNA]</scope>
    <source>
        <strain evidence="8">ATCC 43595 / DSM 2588 / LMG 13176 / NBRC 15968 / NCIMB 11800 / UQM 2034</strain>
    </source>
</reference>
<gene>
    <name evidence="7" type="ordered locus">Cpin_1408</name>
</gene>
<dbReference type="SUPFAM" id="SSF55174">
    <property type="entry name" value="Alpha-L RNA-binding motif"/>
    <property type="match status" value="1"/>
</dbReference>
<dbReference type="GO" id="GO:0003727">
    <property type="term" value="F:single-stranded RNA binding"/>
    <property type="evidence" value="ECO:0007669"/>
    <property type="project" value="InterPro"/>
</dbReference>
<dbReference type="InterPro" id="IPR036986">
    <property type="entry name" value="S4_RNA-bd_sf"/>
</dbReference>
<evidence type="ECO:0000256" key="1">
    <source>
        <dbReference type="ARBA" id="ARBA00008396"/>
    </source>
</evidence>
<evidence type="ECO:0000256" key="2">
    <source>
        <dbReference type="ARBA" id="ARBA00022884"/>
    </source>
</evidence>
<feature type="domain" description="RNA-binding S4" evidence="6">
    <location>
        <begin position="17"/>
        <end position="78"/>
    </location>
</feature>
<sequence>MPALYIIVNKMKEVEKVRLDKYLWSIRIFKSRSLASAGCEAGRVKMNGVTVKAARNVALNDVYEIRTEGRKWVIQVTALLANRVQYTEAIKFYNDITPEEDKAQERQASVFQTGKRPSKIGRPTKKERRELDDFMGGEEDL</sequence>
<evidence type="ECO:0000256" key="3">
    <source>
        <dbReference type="ARBA" id="ARBA00023125"/>
    </source>
</evidence>
<name>A0A979G131_CHIPD</name>
<accession>A0A979G131</accession>
<reference evidence="8" key="1">
    <citation type="submission" date="2009-08" db="EMBL/GenBank/DDBJ databases">
        <title>The complete genome of Chitinophaga pinensis DSM 2588.</title>
        <authorList>
            <consortium name="US DOE Joint Genome Institute (JGI-PGF)"/>
            <person name="Lucas S."/>
            <person name="Copeland A."/>
            <person name="Lapidus A."/>
            <person name="Glavina del Rio T."/>
            <person name="Dalin E."/>
            <person name="Tice H."/>
            <person name="Bruce D."/>
            <person name="Goodwin L."/>
            <person name="Pitluck S."/>
            <person name="Kyrpides N."/>
            <person name="Mavromatis K."/>
            <person name="Ivanova N."/>
            <person name="Mikhailova N."/>
            <person name="Sims D."/>
            <person name="Meinche L."/>
            <person name="Brettin T."/>
            <person name="Detter J.C."/>
            <person name="Han C."/>
            <person name="Larimer F."/>
            <person name="Land M."/>
            <person name="Hauser L."/>
            <person name="Markowitz V."/>
            <person name="Cheng J.-F."/>
            <person name="Hugenholtz P."/>
            <person name="Woyke T."/>
            <person name="Wu D."/>
            <person name="Spring S."/>
            <person name="Klenk H.-P."/>
            <person name="Eisen J.A."/>
        </authorList>
    </citation>
    <scope>NUCLEOTIDE SEQUENCE [LARGE SCALE GENOMIC DNA]</scope>
    <source>
        <strain evidence="8">ATCC 43595 / DSM 2588 / LMG 13176 / NBRC 15968 / NCIMB 11800 / UQM 2034</strain>
    </source>
</reference>
<dbReference type="InterPro" id="IPR025708">
    <property type="entry name" value="HSP15"/>
</dbReference>
<dbReference type="SMART" id="SM00363">
    <property type="entry name" value="S4"/>
    <property type="match status" value="1"/>
</dbReference>
<dbReference type="Gene3D" id="3.10.290.10">
    <property type="entry name" value="RNA-binding S4 domain"/>
    <property type="match status" value="1"/>
</dbReference>
<dbReference type="AlphaFoldDB" id="A0A979G131"/>
<dbReference type="InterPro" id="IPR002942">
    <property type="entry name" value="S4_RNA-bd"/>
</dbReference>
<evidence type="ECO:0000313" key="8">
    <source>
        <dbReference type="Proteomes" id="UP000002215"/>
    </source>
</evidence>
<dbReference type="PROSITE" id="PS50889">
    <property type="entry name" value="S4"/>
    <property type="match status" value="1"/>
</dbReference>
<dbReference type="Pfam" id="PF01479">
    <property type="entry name" value="S4"/>
    <property type="match status" value="1"/>
</dbReference>
<feature type="region of interest" description="Disordered" evidence="5">
    <location>
        <begin position="103"/>
        <end position="141"/>
    </location>
</feature>
<keyword evidence="3" id="KW-0238">DNA-binding</keyword>
<proteinExistence type="inferred from homology"/>
<dbReference type="GO" id="GO:0003677">
    <property type="term" value="F:DNA binding"/>
    <property type="evidence" value="ECO:0007669"/>
    <property type="project" value="UniProtKB-KW"/>
</dbReference>
<feature type="compositionally biased region" description="Basic residues" evidence="5">
    <location>
        <begin position="116"/>
        <end position="126"/>
    </location>
</feature>
<evidence type="ECO:0000256" key="5">
    <source>
        <dbReference type="SAM" id="MobiDB-lite"/>
    </source>
</evidence>